<accession>A0A1H3LL33</accession>
<keyword evidence="7" id="KW-1185">Reference proteome</keyword>
<dbReference type="GO" id="GO:0016874">
    <property type="term" value="F:ligase activity"/>
    <property type="evidence" value="ECO:0007669"/>
    <property type="project" value="UniProtKB-KW"/>
</dbReference>
<dbReference type="PANTHER" id="PTHR43585:SF2">
    <property type="entry name" value="ATP-GRASP ENZYME FSQD"/>
    <property type="match status" value="1"/>
</dbReference>
<dbReference type="RefSeq" id="WP_143042283.1">
    <property type="nucleotide sequence ID" value="NZ_FNPF01000013.1"/>
</dbReference>
<protein>
    <submittedName>
        <fullName evidence="6">ATP-grasp domain-containing protein</fullName>
    </submittedName>
</protein>
<keyword evidence="2 4" id="KW-0547">Nucleotide-binding</keyword>
<organism evidence="6 7">
    <name type="scientific">Citreimonas salinaria</name>
    <dbReference type="NCBI Taxonomy" id="321339"/>
    <lineage>
        <taxon>Bacteria</taxon>
        <taxon>Pseudomonadati</taxon>
        <taxon>Pseudomonadota</taxon>
        <taxon>Alphaproteobacteria</taxon>
        <taxon>Rhodobacterales</taxon>
        <taxon>Roseobacteraceae</taxon>
        <taxon>Citreimonas</taxon>
    </lineage>
</organism>
<evidence type="ECO:0000259" key="5">
    <source>
        <dbReference type="PROSITE" id="PS50975"/>
    </source>
</evidence>
<evidence type="ECO:0000313" key="7">
    <source>
        <dbReference type="Proteomes" id="UP000199286"/>
    </source>
</evidence>
<dbReference type="InterPro" id="IPR052032">
    <property type="entry name" value="ATP-dep_AA_Ligase"/>
</dbReference>
<evidence type="ECO:0000256" key="4">
    <source>
        <dbReference type="PROSITE-ProRule" id="PRU00409"/>
    </source>
</evidence>
<gene>
    <name evidence="6" type="ORF">SAMN05444340_11364</name>
</gene>
<evidence type="ECO:0000313" key="6">
    <source>
        <dbReference type="EMBL" id="SDY64849.1"/>
    </source>
</evidence>
<keyword evidence="1" id="KW-0436">Ligase</keyword>
<evidence type="ECO:0000256" key="3">
    <source>
        <dbReference type="ARBA" id="ARBA00022840"/>
    </source>
</evidence>
<feature type="domain" description="ATP-grasp" evidence="5">
    <location>
        <begin position="107"/>
        <end position="320"/>
    </location>
</feature>
<dbReference type="GO" id="GO:0046872">
    <property type="term" value="F:metal ion binding"/>
    <property type="evidence" value="ECO:0007669"/>
    <property type="project" value="InterPro"/>
</dbReference>
<proteinExistence type="predicted"/>
<dbReference type="InterPro" id="IPR011761">
    <property type="entry name" value="ATP-grasp"/>
</dbReference>
<keyword evidence="3 4" id="KW-0067">ATP-binding</keyword>
<dbReference type="Gene3D" id="3.30.470.20">
    <property type="entry name" value="ATP-grasp fold, B domain"/>
    <property type="match status" value="1"/>
</dbReference>
<sequence>MKKNIYVLGMLDWQLEELKTIRDADLCRFHSLLTTDELMDHEAGFDELLRRARRQLNEGDKPDAIVCHWDFPSSCLAPILAAEYGLPGPSLEAVLRCEHKYWARIEQARVAPECVPDFEAVDPFDPEAADKMKLDFPIWLKPVKGFSSQLGFKITDREGLDKALEEMREGIGDLGHIFDECLDHAELPPEVQGIGGSHAIAESIMSGDQFAHEGYVRNHKVTIHGVLDMMLSSDGKAVAGLRYPADLPDDLVDRANDVGRKIMRQVGFNDGCFNVEFLYDEDTDKLWVIEANTRISQSHCEMFRMVDGRSNHEIAVSVALGDEPTLPDHKGDFDTSAKFYITKDDDAKVTREPTKDELREISDEFGALVEFEAHEGDTLSDLPNQPVYCYNVGYAWLGADSPQALRERYRELVSRLPMEFSDGNRLSTEM</sequence>
<dbReference type="Pfam" id="PF13535">
    <property type="entry name" value="ATP-grasp_4"/>
    <property type="match status" value="1"/>
</dbReference>
<name>A0A1H3LL33_9RHOB</name>
<dbReference type="SUPFAM" id="SSF56059">
    <property type="entry name" value="Glutathione synthetase ATP-binding domain-like"/>
    <property type="match status" value="1"/>
</dbReference>
<dbReference type="PROSITE" id="PS00867">
    <property type="entry name" value="CPSASE_2"/>
    <property type="match status" value="1"/>
</dbReference>
<dbReference type="OrthoDB" id="8441067at2"/>
<evidence type="ECO:0000256" key="1">
    <source>
        <dbReference type="ARBA" id="ARBA00022598"/>
    </source>
</evidence>
<dbReference type="GO" id="GO:0005524">
    <property type="term" value="F:ATP binding"/>
    <property type="evidence" value="ECO:0007669"/>
    <property type="project" value="UniProtKB-UniRule"/>
</dbReference>
<dbReference type="STRING" id="321339.SAMN05444340_11364"/>
<dbReference type="AlphaFoldDB" id="A0A1H3LL33"/>
<dbReference type="Proteomes" id="UP000199286">
    <property type="component" value="Unassembled WGS sequence"/>
</dbReference>
<evidence type="ECO:0000256" key="2">
    <source>
        <dbReference type="ARBA" id="ARBA00022741"/>
    </source>
</evidence>
<reference evidence="6 7" key="1">
    <citation type="submission" date="2016-10" db="EMBL/GenBank/DDBJ databases">
        <authorList>
            <person name="de Groot N.N."/>
        </authorList>
    </citation>
    <scope>NUCLEOTIDE SEQUENCE [LARGE SCALE GENOMIC DNA]</scope>
    <source>
        <strain evidence="6 7">DSM 26880</strain>
    </source>
</reference>
<dbReference type="PANTHER" id="PTHR43585">
    <property type="entry name" value="FUMIPYRROLE BIOSYNTHESIS PROTEIN C"/>
    <property type="match status" value="1"/>
</dbReference>
<dbReference type="InterPro" id="IPR005479">
    <property type="entry name" value="CPAse_ATP-bd"/>
</dbReference>
<dbReference type="PROSITE" id="PS50975">
    <property type="entry name" value="ATP_GRASP"/>
    <property type="match status" value="1"/>
</dbReference>
<dbReference type="EMBL" id="FNPF01000013">
    <property type="protein sequence ID" value="SDY64849.1"/>
    <property type="molecule type" value="Genomic_DNA"/>
</dbReference>